<accession>A0A401REJ8</accession>
<feature type="compositionally biased region" description="Basic and acidic residues" evidence="2">
    <location>
        <begin position="350"/>
        <end position="370"/>
    </location>
</feature>
<evidence type="ECO:0008006" key="7">
    <source>
        <dbReference type="Google" id="ProtNLM"/>
    </source>
</evidence>
<feature type="domain" description="Reverse transcriptase" evidence="4">
    <location>
        <begin position="584"/>
        <end position="876"/>
    </location>
</feature>
<dbReference type="GO" id="GO:0008270">
    <property type="term" value="F:zinc ion binding"/>
    <property type="evidence" value="ECO:0007669"/>
    <property type="project" value="UniProtKB-KW"/>
</dbReference>
<dbReference type="Proteomes" id="UP000287033">
    <property type="component" value="Unassembled WGS sequence"/>
</dbReference>
<sequence>MANTENSGWVGNRENNRPAWLLLAAPCAKCTSHIRTRRSVSIQTDETIVITPVKLSLGIHKVACNIPSINDEIRSIGLVEEEAPLQPSLINTKTYFNSNFTGPIDFSRDGEPERNKERNESSIIYPINRENQKIEIVINYPIDNFNCPYCNIIYNTIGQYRKHLKICKGIKSIRVRCNKCKWEGNYHAVACHYAKCNININENDNENNESNNLMRKEDGETENPVQCEVCQAKFKTTRGLGQHERHAHPLLRNEKRKIGVKKGKVKEVDPEKVRKGIWSITEVAEVQRLEIEFKGCKNINKRMAERIITKTAKQISDKRRLLKSKTIGEAVALDQVIIPDTLGSEEEKEEENREMEKEGMIDKTPDKNTQKDSNSLEIRNYDNKSIDELIQIIEAGLDKEKGNFKDYDIIMDKIMLKLGPNKNKISLDNKRRRKTILKSKPNDSGQSKNSKENNAKKRFSKKKGHYKETQVLYNSNRRYLARTLMGAPSKNECPLNKEDLENYYKSRLANINEKNNLKGFAKYTKSNENSGDEILMGPVTVEDVLHAIKAMDIETAAGPDRMTLKEITKLFNKNNGILPKIYSIWIRSGKIPLNMKLSRTVLIPKVNNEDELKEINNWRPITIGPIMLRLFTKIIAGRLNKVVNLNKRQKGFMSGVAGCEENIKILENIIKGSKKNKKNLAVVFVDLAKAFDSVGHKLILTALRRLQIPSSFIKLIANLYENNFTQIEGSKCKTDPIEILRGVKQGDALSPILFNIVMDPLITSIEDKRQGIFLGQDGKSFHCATLAFADDIALISESSEGMIGNLKLIEKFCLNTGLEVNINKTKGFNFVFKNKTFIYNESANWKFNDSFIQCIEPGQTDKYLGAKIDPWIGVSMADWETQLANWISNLKSSFLKPSQKIEILKTYFIPRLFYYLTLSESSGNYLKKLDLTIKGAIKDILHLPHSITDGIIYAKVRDGGLAFTKLGVFIPISIMRKYERLHQSKDEILHASFRFMGESALEKMKTMSKLKILESIRKPDINREERESDSPRDDSNEVMEELSNINYKSWRAMEVDKWIALPCQGAGAHYYKNDTISNSWLKRMRFMKTAKVINSILLRTNLFPTRASLSYGRSFNTKECRRCNITSETLAHISGWCPYVKNMRIKRHNRVVEELTKYVKKYGWMTFMEPRIKDNTGKLWIPDLIFKKDDQIVVVDVTVRGDFQINSLEAAWEEKVNKYKHLTGEIMDFTGRGKITFYGFVIGCRGKWLGRNDEFMKKLGIAKFKSFAQDITNLVISLTLELLRIFMDS</sequence>
<dbReference type="PANTHER" id="PTHR19446">
    <property type="entry name" value="REVERSE TRANSCRIPTASES"/>
    <property type="match status" value="1"/>
</dbReference>
<evidence type="ECO:0000313" key="6">
    <source>
        <dbReference type="Proteomes" id="UP000287033"/>
    </source>
</evidence>
<evidence type="ECO:0000256" key="1">
    <source>
        <dbReference type="PROSITE-ProRule" id="PRU00042"/>
    </source>
</evidence>
<keyword evidence="1" id="KW-0862">Zinc</keyword>
<name>A0A401REJ8_CHIPU</name>
<keyword evidence="1" id="KW-0479">Metal-binding</keyword>
<dbReference type="Pfam" id="PF00078">
    <property type="entry name" value="RVT_1"/>
    <property type="match status" value="1"/>
</dbReference>
<dbReference type="STRING" id="137246.A0A401REJ8"/>
<dbReference type="InterPro" id="IPR013087">
    <property type="entry name" value="Znf_C2H2_type"/>
</dbReference>
<feature type="compositionally biased region" description="Basic residues" evidence="2">
    <location>
        <begin position="456"/>
        <end position="465"/>
    </location>
</feature>
<feature type="domain" description="C2H2-type" evidence="3">
    <location>
        <begin position="225"/>
        <end position="253"/>
    </location>
</feature>
<keyword evidence="1" id="KW-0863">Zinc-finger</keyword>
<dbReference type="CDD" id="cd01650">
    <property type="entry name" value="RT_nLTR_like"/>
    <property type="match status" value="1"/>
</dbReference>
<evidence type="ECO:0000313" key="5">
    <source>
        <dbReference type="EMBL" id="GCC16572.1"/>
    </source>
</evidence>
<dbReference type="InterPro" id="IPR000477">
    <property type="entry name" value="RT_dom"/>
</dbReference>
<dbReference type="OMA" id="ACHYAKC"/>
<reference evidence="5 6" key="1">
    <citation type="journal article" date="2018" name="Nat. Ecol. Evol.">
        <title>Shark genomes provide insights into elasmobranch evolution and the origin of vertebrates.</title>
        <authorList>
            <person name="Hara Y"/>
            <person name="Yamaguchi K"/>
            <person name="Onimaru K"/>
            <person name="Kadota M"/>
            <person name="Koyanagi M"/>
            <person name="Keeley SD"/>
            <person name="Tatsumi K"/>
            <person name="Tanaka K"/>
            <person name="Motone F"/>
            <person name="Kageyama Y"/>
            <person name="Nozu R"/>
            <person name="Adachi N"/>
            <person name="Nishimura O"/>
            <person name="Nakagawa R"/>
            <person name="Tanegashima C"/>
            <person name="Kiyatake I"/>
            <person name="Matsumoto R"/>
            <person name="Murakumo K"/>
            <person name="Nishida K"/>
            <person name="Terakita A"/>
            <person name="Kuratani S"/>
            <person name="Sato K"/>
            <person name="Hyodo S Kuraku.S."/>
        </authorList>
    </citation>
    <scope>NUCLEOTIDE SEQUENCE [LARGE SCALE GENOMIC DNA]</scope>
</reference>
<dbReference type="SMART" id="SM00355">
    <property type="entry name" value="ZnF_C2H2"/>
    <property type="match status" value="2"/>
</dbReference>
<evidence type="ECO:0000259" key="3">
    <source>
        <dbReference type="PROSITE" id="PS50157"/>
    </source>
</evidence>
<proteinExistence type="predicted"/>
<dbReference type="PROSITE" id="PS50878">
    <property type="entry name" value="RT_POL"/>
    <property type="match status" value="1"/>
</dbReference>
<dbReference type="PROSITE" id="PS50157">
    <property type="entry name" value="ZINC_FINGER_C2H2_2"/>
    <property type="match status" value="1"/>
</dbReference>
<comment type="caution">
    <text evidence="5">The sequence shown here is derived from an EMBL/GenBank/DDBJ whole genome shotgun (WGS) entry which is preliminary data.</text>
</comment>
<organism evidence="5 6">
    <name type="scientific">Chiloscyllium punctatum</name>
    <name type="common">Brownbanded bambooshark</name>
    <name type="synonym">Hemiscyllium punctatum</name>
    <dbReference type="NCBI Taxonomy" id="137246"/>
    <lineage>
        <taxon>Eukaryota</taxon>
        <taxon>Metazoa</taxon>
        <taxon>Chordata</taxon>
        <taxon>Craniata</taxon>
        <taxon>Vertebrata</taxon>
        <taxon>Chondrichthyes</taxon>
        <taxon>Elasmobranchii</taxon>
        <taxon>Galeomorphii</taxon>
        <taxon>Galeoidea</taxon>
        <taxon>Orectolobiformes</taxon>
        <taxon>Hemiscylliidae</taxon>
        <taxon>Chiloscyllium</taxon>
    </lineage>
</organism>
<dbReference type="PROSITE" id="PS00028">
    <property type="entry name" value="ZINC_FINGER_C2H2_1"/>
    <property type="match status" value="1"/>
</dbReference>
<protein>
    <recommendedName>
        <fullName evidence="7">Reverse transcriptase domain-containing protein</fullName>
    </recommendedName>
</protein>
<evidence type="ECO:0000259" key="4">
    <source>
        <dbReference type="PROSITE" id="PS50878"/>
    </source>
</evidence>
<gene>
    <name evidence="5" type="ORF">chiPu_0022439</name>
</gene>
<dbReference type="InterPro" id="IPR043502">
    <property type="entry name" value="DNA/RNA_pol_sf"/>
</dbReference>
<keyword evidence="6" id="KW-1185">Reference proteome</keyword>
<evidence type="ECO:0000256" key="2">
    <source>
        <dbReference type="SAM" id="MobiDB-lite"/>
    </source>
</evidence>
<feature type="region of interest" description="Disordered" evidence="2">
    <location>
        <begin position="428"/>
        <end position="467"/>
    </location>
</feature>
<feature type="region of interest" description="Disordered" evidence="2">
    <location>
        <begin position="342"/>
        <end position="376"/>
    </location>
</feature>
<dbReference type="SUPFAM" id="SSF56672">
    <property type="entry name" value="DNA/RNA polymerases"/>
    <property type="match status" value="1"/>
</dbReference>
<dbReference type="OrthoDB" id="410381at2759"/>
<dbReference type="EMBL" id="BEZZ01007828">
    <property type="protein sequence ID" value="GCC16572.1"/>
    <property type="molecule type" value="Genomic_DNA"/>
</dbReference>